<dbReference type="EC" id="3.4.21.89" evidence="2"/>
<gene>
    <name evidence="5" type="ORF">BBI08_05610</name>
</gene>
<dbReference type="AlphaFoldDB" id="A0A1C7DPM6"/>
<keyword evidence="6" id="KW-1185">Reference proteome</keyword>
<keyword evidence="2" id="KW-0645">Protease</keyword>
<comment type="similarity">
    <text evidence="2">Belongs to the peptidase S26 family.</text>
</comment>
<dbReference type="InterPro" id="IPR036286">
    <property type="entry name" value="LexA/Signal_pep-like_sf"/>
</dbReference>
<dbReference type="STRING" id="1215089.BBI08_05610"/>
<dbReference type="PROSITE" id="PS51257">
    <property type="entry name" value="PROKAR_LIPOPROTEIN"/>
    <property type="match status" value="1"/>
</dbReference>
<evidence type="ECO:0000259" key="4">
    <source>
        <dbReference type="Pfam" id="PF10502"/>
    </source>
</evidence>
<keyword evidence="3" id="KW-0732">Signal</keyword>
<sequence length="227" mass="25773">MRKMKRSLTASLSLLLLVAGCSDEATEPINQPKSEVAEVETITDPNTEPVIDTVGNLTSDMAVYDYRYDAMDRGNYEYYAKEVVIDTSYYEENEVARGDVIAYKETPDDEFNLTRIIALPGEKVKIESGQIYINEKQLDTFYGRAHRVGLDLEELKSMLQEENYSLLQSKENVESNINDFENRNVKEVTVPADHVYVIGDDWFRTTISGPFPIENIAGKVLGYKAEE</sequence>
<dbReference type="NCBIfam" id="TIGR02227">
    <property type="entry name" value="sigpep_I_bact"/>
    <property type="match status" value="1"/>
</dbReference>
<evidence type="ECO:0000313" key="5">
    <source>
        <dbReference type="EMBL" id="ANU13344.1"/>
    </source>
</evidence>
<feature type="signal peptide" evidence="3">
    <location>
        <begin position="1"/>
        <end position="25"/>
    </location>
</feature>
<proteinExistence type="inferred from homology"/>
<dbReference type="Proteomes" id="UP000092687">
    <property type="component" value="Chromosome"/>
</dbReference>
<reference evidence="5" key="1">
    <citation type="submission" date="2016-10" db="EMBL/GenBank/DDBJ databases">
        <authorList>
            <person name="de Groot N.N."/>
        </authorList>
    </citation>
    <scope>NUCLEOTIDE SEQUENCE</scope>
    <source>
        <strain evidence="5">DSM 24743</strain>
    </source>
</reference>
<dbReference type="GO" id="GO:0004252">
    <property type="term" value="F:serine-type endopeptidase activity"/>
    <property type="evidence" value="ECO:0007669"/>
    <property type="project" value="InterPro"/>
</dbReference>
<dbReference type="SUPFAM" id="SSF51306">
    <property type="entry name" value="LexA/Signal peptidase"/>
    <property type="match status" value="1"/>
</dbReference>
<dbReference type="GO" id="GO:0006465">
    <property type="term" value="P:signal peptide processing"/>
    <property type="evidence" value="ECO:0007669"/>
    <property type="project" value="InterPro"/>
</dbReference>
<dbReference type="KEGG" id="phc:BBI08_05610"/>
<dbReference type="Pfam" id="PF10502">
    <property type="entry name" value="Peptidase_S26"/>
    <property type="match status" value="1"/>
</dbReference>
<organism evidence="5 6">
    <name type="scientific">Planococcus halocryophilus</name>
    <dbReference type="NCBI Taxonomy" id="1215089"/>
    <lineage>
        <taxon>Bacteria</taxon>
        <taxon>Bacillati</taxon>
        <taxon>Bacillota</taxon>
        <taxon>Bacilli</taxon>
        <taxon>Bacillales</taxon>
        <taxon>Caryophanaceae</taxon>
        <taxon>Planococcus</taxon>
    </lineage>
</organism>
<accession>A0A1C7DPM6</accession>
<dbReference type="Gene3D" id="2.10.109.10">
    <property type="entry name" value="Umud Fragment, subunit A"/>
    <property type="match status" value="1"/>
</dbReference>
<dbReference type="GO" id="GO:0005886">
    <property type="term" value="C:plasma membrane"/>
    <property type="evidence" value="ECO:0007669"/>
    <property type="project" value="UniProtKB-SubCell"/>
</dbReference>
<feature type="chain" id="PRO_5008884807" description="Signal peptidase I" evidence="3">
    <location>
        <begin position="26"/>
        <end position="227"/>
    </location>
</feature>
<name>A0A1C7DPM6_9BACL</name>
<dbReference type="InterPro" id="IPR000223">
    <property type="entry name" value="Pept_S26A_signal_pept_1"/>
</dbReference>
<evidence type="ECO:0000256" key="3">
    <source>
        <dbReference type="SAM" id="SignalP"/>
    </source>
</evidence>
<dbReference type="EMBL" id="CP016537">
    <property type="protein sequence ID" value="ANU13344.1"/>
    <property type="molecule type" value="Genomic_DNA"/>
</dbReference>
<evidence type="ECO:0000313" key="6">
    <source>
        <dbReference type="Proteomes" id="UP000092687"/>
    </source>
</evidence>
<evidence type="ECO:0000256" key="1">
    <source>
        <dbReference type="ARBA" id="ARBA00004401"/>
    </source>
</evidence>
<feature type="domain" description="Peptidase S26" evidence="4">
    <location>
        <begin position="83"/>
        <end position="220"/>
    </location>
</feature>
<evidence type="ECO:0000256" key="2">
    <source>
        <dbReference type="RuleBase" id="RU362042"/>
    </source>
</evidence>
<keyword evidence="2" id="KW-0378">Hydrolase</keyword>
<protein>
    <recommendedName>
        <fullName evidence="2">Signal peptidase I</fullName>
        <ecNumber evidence="2">3.4.21.89</ecNumber>
    </recommendedName>
</protein>
<dbReference type="GO" id="GO:0009003">
    <property type="term" value="F:signal peptidase activity"/>
    <property type="evidence" value="ECO:0007669"/>
    <property type="project" value="UniProtKB-EC"/>
</dbReference>
<dbReference type="OrthoDB" id="2427065at2"/>
<comment type="subcellular location">
    <subcellularLocation>
        <location evidence="1">Cell membrane</location>
        <topology evidence="1">Single-pass type II membrane protein</topology>
    </subcellularLocation>
    <subcellularLocation>
        <location evidence="2">Membrane</location>
        <topology evidence="2">Single-pass type II membrane protein</topology>
    </subcellularLocation>
</comment>
<comment type="catalytic activity">
    <reaction evidence="2">
        <text>Cleavage of hydrophobic, N-terminal signal or leader sequences from secreted and periplasmic proteins.</text>
        <dbReference type="EC" id="3.4.21.89"/>
    </reaction>
</comment>
<dbReference type="InterPro" id="IPR019533">
    <property type="entry name" value="Peptidase_S26"/>
</dbReference>